<organism evidence="2 3">
    <name type="scientific">Actinomadura rugatobispora</name>
    <dbReference type="NCBI Taxonomy" id="1994"/>
    <lineage>
        <taxon>Bacteria</taxon>
        <taxon>Bacillati</taxon>
        <taxon>Actinomycetota</taxon>
        <taxon>Actinomycetes</taxon>
        <taxon>Streptosporangiales</taxon>
        <taxon>Thermomonosporaceae</taxon>
        <taxon>Actinomadura</taxon>
    </lineage>
</organism>
<evidence type="ECO:0000256" key="1">
    <source>
        <dbReference type="SAM" id="MobiDB-lite"/>
    </source>
</evidence>
<sequence length="114" mass="12634">MRTEPVPGAEDLYPHVSQIDAPGDPMHGEPVMSPRVMGLLIAPSIPEFLEWWEGHKEAVSEGLAAGRCELPEEWQRGARRRSNELQAIYNSTDVLDILRGLHRDHGVFPTGALA</sequence>
<evidence type="ECO:0000313" key="3">
    <source>
        <dbReference type="Proteomes" id="UP001596074"/>
    </source>
</evidence>
<feature type="region of interest" description="Disordered" evidence="1">
    <location>
        <begin position="1"/>
        <end position="30"/>
    </location>
</feature>
<comment type="caution">
    <text evidence="2">The sequence shown here is derived from an EMBL/GenBank/DDBJ whole genome shotgun (WGS) entry which is preliminary data.</text>
</comment>
<gene>
    <name evidence="2" type="ORF">ACFPZN_47890</name>
</gene>
<proteinExistence type="predicted"/>
<dbReference type="RefSeq" id="WP_378290359.1">
    <property type="nucleotide sequence ID" value="NZ_JBHSON010000111.1"/>
</dbReference>
<name>A0ABW1AFT4_9ACTN</name>
<dbReference type="Proteomes" id="UP001596074">
    <property type="component" value="Unassembled WGS sequence"/>
</dbReference>
<keyword evidence="3" id="KW-1185">Reference proteome</keyword>
<reference evidence="3" key="1">
    <citation type="journal article" date="2019" name="Int. J. Syst. Evol. Microbiol.">
        <title>The Global Catalogue of Microorganisms (GCM) 10K type strain sequencing project: providing services to taxonomists for standard genome sequencing and annotation.</title>
        <authorList>
            <consortium name="The Broad Institute Genomics Platform"/>
            <consortium name="The Broad Institute Genome Sequencing Center for Infectious Disease"/>
            <person name="Wu L."/>
            <person name="Ma J."/>
        </authorList>
    </citation>
    <scope>NUCLEOTIDE SEQUENCE [LARGE SCALE GENOMIC DNA]</scope>
    <source>
        <strain evidence="3">KCTC 42087</strain>
    </source>
</reference>
<accession>A0ABW1AFT4</accession>
<evidence type="ECO:0000313" key="2">
    <source>
        <dbReference type="EMBL" id="MFC5753390.1"/>
    </source>
</evidence>
<dbReference type="EMBL" id="JBHSON010000111">
    <property type="protein sequence ID" value="MFC5753390.1"/>
    <property type="molecule type" value="Genomic_DNA"/>
</dbReference>
<protein>
    <submittedName>
        <fullName evidence="2">Uncharacterized protein</fullName>
    </submittedName>
</protein>